<organism evidence="2 3">
    <name type="scientific">Clunio marinus</name>
    <dbReference type="NCBI Taxonomy" id="568069"/>
    <lineage>
        <taxon>Eukaryota</taxon>
        <taxon>Metazoa</taxon>
        <taxon>Ecdysozoa</taxon>
        <taxon>Arthropoda</taxon>
        <taxon>Hexapoda</taxon>
        <taxon>Insecta</taxon>
        <taxon>Pterygota</taxon>
        <taxon>Neoptera</taxon>
        <taxon>Endopterygota</taxon>
        <taxon>Diptera</taxon>
        <taxon>Nematocera</taxon>
        <taxon>Chironomoidea</taxon>
        <taxon>Chironomidae</taxon>
        <taxon>Clunio</taxon>
    </lineage>
</organism>
<dbReference type="GO" id="GO:0016747">
    <property type="term" value="F:acyltransferase activity, transferring groups other than amino-acyl groups"/>
    <property type="evidence" value="ECO:0007669"/>
    <property type="project" value="InterPro"/>
</dbReference>
<accession>A0A1J1HJK4</accession>
<dbReference type="AlphaFoldDB" id="A0A1J1HJK4"/>
<feature type="domain" description="GCN5-related N-acetyltransferase Rv2170-like" evidence="1">
    <location>
        <begin position="196"/>
        <end position="277"/>
    </location>
</feature>
<reference evidence="2 3" key="1">
    <citation type="submission" date="2015-04" db="EMBL/GenBank/DDBJ databases">
        <authorList>
            <person name="Syromyatnikov M.Y."/>
            <person name="Popov V.N."/>
        </authorList>
    </citation>
    <scope>NUCLEOTIDE SEQUENCE [LARGE SCALE GENOMIC DNA]</scope>
</reference>
<dbReference type="EMBL" id="CVRI01000006">
    <property type="protein sequence ID" value="CRK88091.1"/>
    <property type="molecule type" value="Genomic_DNA"/>
</dbReference>
<dbReference type="STRING" id="568069.A0A1J1HJK4"/>
<dbReference type="InterPro" id="IPR013653">
    <property type="entry name" value="GCN5-like_dom"/>
</dbReference>
<gene>
    <name evidence="2" type="ORF">CLUMA_CG001876</name>
</gene>
<dbReference type="Proteomes" id="UP000183832">
    <property type="component" value="Unassembled WGS sequence"/>
</dbReference>
<dbReference type="PANTHER" id="PTHR20958">
    <property type="entry name" value="GLYCINE N-ACYLTRANSFERASE-LIKE PROTEIN"/>
    <property type="match status" value="1"/>
</dbReference>
<dbReference type="Gene3D" id="3.40.630.30">
    <property type="match status" value="2"/>
</dbReference>
<evidence type="ECO:0000259" key="1">
    <source>
        <dbReference type="Pfam" id="PF08445"/>
    </source>
</evidence>
<dbReference type="InterPro" id="IPR053225">
    <property type="entry name" value="Acyl-CoA_N-acyltransferase"/>
</dbReference>
<protein>
    <submittedName>
        <fullName evidence="2">CLUMA_CG001876, isoform A</fullName>
    </submittedName>
</protein>
<evidence type="ECO:0000313" key="2">
    <source>
        <dbReference type="EMBL" id="CRK88091.1"/>
    </source>
</evidence>
<dbReference type="SUPFAM" id="SSF55729">
    <property type="entry name" value="Acyl-CoA N-acyltransferases (Nat)"/>
    <property type="match status" value="1"/>
</dbReference>
<dbReference type="OrthoDB" id="61870at2759"/>
<dbReference type="PANTHER" id="PTHR20958:SF10">
    <property type="entry name" value="GH05617P-RELATED"/>
    <property type="match status" value="1"/>
</dbReference>
<sequence length="288" mass="32762">MSIELAAREIAVKNIEVLKDIYQGKSHEHSGTFSIFSALLSRFRKFPELQNCLKLYVLSDDWKRDGAFVAIFQTLEAESYVFFDTLDHSLNETLKNCIALLDFSTTIKMYDIRRIFLPIVYDVINSQNLSAIERADLICYMLPKMEALNLKITLPTNFTIDSLSQDNVSQVNSAWSHKSEGSEKYISHVIKNNTSIGLFDEMNRLVAWCLRHDSGALGVLQVDSNHLRKGYGSIVAKAISKKIAEEDDCDINATIVSENVKSVEMFKKTGFKEEWQTWLLVIKNQGKS</sequence>
<keyword evidence="3" id="KW-1185">Reference proteome</keyword>
<name>A0A1J1HJK4_9DIPT</name>
<evidence type="ECO:0000313" key="3">
    <source>
        <dbReference type="Proteomes" id="UP000183832"/>
    </source>
</evidence>
<proteinExistence type="predicted"/>
<dbReference type="InterPro" id="IPR016181">
    <property type="entry name" value="Acyl_CoA_acyltransferase"/>
</dbReference>
<dbReference type="Pfam" id="PF08445">
    <property type="entry name" value="FR47"/>
    <property type="match status" value="1"/>
</dbReference>